<evidence type="ECO:0000256" key="1">
    <source>
        <dbReference type="ARBA" id="ARBA00022475"/>
    </source>
</evidence>
<evidence type="ECO:0000256" key="2">
    <source>
        <dbReference type="ARBA" id="ARBA00022516"/>
    </source>
</evidence>
<name>A0A3A8A7G7_9HYPH</name>
<dbReference type="HAMAP" id="MF_00664">
    <property type="entry name" value="PS_decarb_PSD_A"/>
    <property type="match status" value="1"/>
</dbReference>
<feature type="transmembrane region" description="Helical" evidence="12">
    <location>
        <begin position="21"/>
        <end position="54"/>
    </location>
</feature>
<dbReference type="GO" id="GO:0004609">
    <property type="term" value="F:phosphatidylserine decarboxylase activity"/>
    <property type="evidence" value="ECO:0007669"/>
    <property type="project" value="UniProtKB-UniRule"/>
</dbReference>
<dbReference type="EC" id="4.1.1.65" evidence="11"/>
<dbReference type="InterPro" id="IPR033175">
    <property type="entry name" value="PSD-A"/>
</dbReference>
<dbReference type="InterPro" id="IPR003817">
    <property type="entry name" value="PS_Dcarbxylase"/>
</dbReference>
<keyword evidence="3 11" id="KW-0210">Decarboxylase</keyword>
<feature type="modified residue" description="Pyruvic acid (Ser); by autocatalysis" evidence="11">
    <location>
        <position position="190"/>
    </location>
</feature>
<keyword evidence="8 11" id="KW-0456">Lyase</keyword>
<evidence type="ECO:0000256" key="6">
    <source>
        <dbReference type="ARBA" id="ARBA00023145"/>
    </source>
</evidence>
<dbReference type="NCBIfam" id="NF003677">
    <property type="entry name" value="PRK05305.1-1"/>
    <property type="match status" value="1"/>
</dbReference>
<evidence type="ECO:0000313" key="13">
    <source>
        <dbReference type="EMBL" id="RKF06212.1"/>
    </source>
</evidence>
<evidence type="ECO:0000256" key="12">
    <source>
        <dbReference type="SAM" id="Phobius"/>
    </source>
</evidence>
<comment type="cofactor">
    <cofactor evidence="11">
        <name>pyruvate</name>
        <dbReference type="ChEBI" id="CHEBI:15361"/>
    </cofactor>
    <text evidence="11">Binds 1 pyruvoyl group covalently per subunit.</text>
</comment>
<comment type="PTM">
    <text evidence="11">Is synthesized initially as an inactive proenzyme. Formation of the active enzyme involves a self-maturation process in which the active site pyruvoyl group is generated from an internal serine residue via an autocatalytic post-translational modification. Two non-identical subunits are generated from the proenzyme in this reaction, and the pyruvate is formed at the N-terminus of the alpha chain, which is derived from the carboxyl end of the proenzyme. The post-translation cleavage follows an unusual pathway, termed non-hydrolytic serinolysis, in which the side chain hydroxyl group of the serine supplies its oxygen atom to form the C-terminus of the beta chain, while the remainder of the serine residue undergoes an oxidative deamination to produce ammonia and the pyruvoyl prosthetic group on the alpha chain.</text>
</comment>
<keyword evidence="1 11" id="KW-1003">Cell membrane</keyword>
<evidence type="ECO:0000256" key="9">
    <source>
        <dbReference type="ARBA" id="ARBA00023264"/>
    </source>
</evidence>
<comment type="function">
    <text evidence="11">Catalyzes the formation of phosphatidylethanolamine (PtdEtn) from phosphatidylserine (PtdSer).</text>
</comment>
<dbReference type="NCBIfam" id="NF003678">
    <property type="entry name" value="PRK05305.1-2"/>
    <property type="match status" value="1"/>
</dbReference>
<evidence type="ECO:0000256" key="8">
    <source>
        <dbReference type="ARBA" id="ARBA00023239"/>
    </source>
</evidence>
<sequence length="232" mass="24967">MSLLDTVTKAFVPVRREGWPFVGAFFAAAVVLGLIWDPLFWIGLALTGWCAYFFRDPQRVTPLDDDIVVSPADGVVSAIGPAVPPAELGLGDAERTRISVFMNVFSVHVNRAPVRGRVTTLAYKPGKFLNADLDKASRENERNGFVFDSPHGAVAAVQVAGLVARRIISFCEEGEELGAGERIGLIRFGSRVDVYLPPEATPQVFAGQMAVAGETVIAAYGRPRPAPVTRVS</sequence>
<comment type="caution">
    <text evidence="13">The sequence shown here is derived from an EMBL/GenBank/DDBJ whole genome shotgun (WGS) entry which is preliminary data.</text>
</comment>
<dbReference type="Proteomes" id="UP000246132">
    <property type="component" value="Unassembled WGS sequence"/>
</dbReference>
<evidence type="ECO:0000256" key="3">
    <source>
        <dbReference type="ARBA" id="ARBA00022793"/>
    </source>
</evidence>
<keyword evidence="7 11" id="KW-0594">Phospholipid biosynthesis</keyword>
<evidence type="ECO:0000256" key="10">
    <source>
        <dbReference type="ARBA" id="ARBA00023317"/>
    </source>
</evidence>
<comment type="subunit">
    <text evidence="11">Heterodimer of a large membrane-associated beta subunit and a small pyruvoyl-containing alpha subunit.</text>
</comment>
<comment type="catalytic activity">
    <reaction evidence="11">
        <text>a 1,2-diacyl-sn-glycero-3-phospho-L-serine + H(+) = a 1,2-diacyl-sn-glycero-3-phosphoethanolamine + CO2</text>
        <dbReference type="Rhea" id="RHEA:20828"/>
        <dbReference type="ChEBI" id="CHEBI:15378"/>
        <dbReference type="ChEBI" id="CHEBI:16526"/>
        <dbReference type="ChEBI" id="CHEBI:57262"/>
        <dbReference type="ChEBI" id="CHEBI:64612"/>
        <dbReference type="EC" id="4.1.1.65"/>
    </reaction>
</comment>
<protein>
    <recommendedName>
        <fullName evidence="11">Phosphatidylserine decarboxylase proenzyme</fullName>
        <ecNumber evidence="11">4.1.1.65</ecNumber>
    </recommendedName>
    <component>
        <recommendedName>
            <fullName evidence="11">Phosphatidylserine decarboxylase alpha chain</fullName>
        </recommendedName>
    </component>
    <component>
        <recommendedName>
            <fullName evidence="11">Phosphatidylserine decarboxylase beta chain</fullName>
        </recommendedName>
    </component>
</protein>
<dbReference type="OrthoDB" id="9790893at2"/>
<feature type="chain" id="PRO_5023561334" description="Phosphatidylserine decarboxylase beta chain" evidence="11">
    <location>
        <begin position="1"/>
        <end position="189"/>
    </location>
</feature>
<dbReference type="GO" id="GO:0005886">
    <property type="term" value="C:plasma membrane"/>
    <property type="evidence" value="ECO:0007669"/>
    <property type="project" value="UniProtKB-SubCell"/>
</dbReference>
<keyword evidence="5 11" id="KW-0472">Membrane</keyword>
<keyword evidence="12" id="KW-1133">Transmembrane helix</keyword>
<feature type="chain" id="PRO_5023561333" description="Phosphatidylserine decarboxylase alpha chain" evidence="11">
    <location>
        <begin position="190"/>
        <end position="232"/>
    </location>
</feature>
<keyword evidence="4 11" id="KW-0443">Lipid metabolism</keyword>
<dbReference type="EMBL" id="QFWV02000007">
    <property type="protein sequence ID" value="RKF06212.1"/>
    <property type="molecule type" value="Genomic_DNA"/>
</dbReference>
<keyword evidence="10 11" id="KW-0670">Pyruvate</keyword>
<dbReference type="PANTHER" id="PTHR35809">
    <property type="entry name" value="ARCHAETIDYLSERINE DECARBOXYLASE PROENZYME-RELATED"/>
    <property type="match status" value="1"/>
</dbReference>
<comment type="pathway">
    <text evidence="11">Phospholipid metabolism; phosphatidylethanolamine biosynthesis; phosphatidylethanolamine from CDP-diacylglycerol: step 2/2.</text>
</comment>
<keyword evidence="14" id="KW-1185">Reference proteome</keyword>
<comment type="subcellular location">
    <subcellularLocation>
        <location evidence="11">Cell membrane</location>
        <topology evidence="11">Peripheral membrane protein</topology>
    </subcellularLocation>
</comment>
<evidence type="ECO:0000256" key="4">
    <source>
        <dbReference type="ARBA" id="ARBA00023098"/>
    </source>
</evidence>
<dbReference type="NCBIfam" id="NF003685">
    <property type="entry name" value="PRK05305.2-5"/>
    <property type="match status" value="1"/>
</dbReference>
<evidence type="ECO:0000256" key="11">
    <source>
        <dbReference type="HAMAP-Rule" id="MF_00664"/>
    </source>
</evidence>
<comment type="similarity">
    <text evidence="11">Belongs to the phosphatidylserine decarboxylase family. PSD-A subfamily.</text>
</comment>
<feature type="site" description="Cleavage (non-hydrolytic); by autocatalysis" evidence="11">
    <location>
        <begin position="189"/>
        <end position="190"/>
    </location>
</feature>
<feature type="active site" description="Schiff-base intermediate with substrate; via pyruvic acid" evidence="11">
    <location>
        <position position="190"/>
    </location>
</feature>
<dbReference type="NCBIfam" id="NF003679">
    <property type="entry name" value="PRK05305.1-3"/>
    <property type="match status" value="1"/>
</dbReference>
<dbReference type="Pfam" id="PF02666">
    <property type="entry name" value="PS_Dcarbxylase"/>
    <property type="match status" value="1"/>
</dbReference>
<evidence type="ECO:0000256" key="5">
    <source>
        <dbReference type="ARBA" id="ARBA00023136"/>
    </source>
</evidence>
<dbReference type="AlphaFoldDB" id="A0A3A8A7G7"/>
<evidence type="ECO:0000313" key="14">
    <source>
        <dbReference type="Proteomes" id="UP000246132"/>
    </source>
</evidence>
<gene>
    <name evidence="11" type="primary">psd</name>
    <name evidence="13" type="ORF">DEM25_011200</name>
</gene>
<evidence type="ECO:0000256" key="7">
    <source>
        <dbReference type="ARBA" id="ARBA00023209"/>
    </source>
</evidence>
<keyword evidence="12" id="KW-0812">Transmembrane</keyword>
<dbReference type="UniPathway" id="UPA00558">
    <property type="reaction ID" value="UER00616"/>
</dbReference>
<dbReference type="GO" id="GO:0006646">
    <property type="term" value="P:phosphatidylethanolamine biosynthetic process"/>
    <property type="evidence" value="ECO:0007669"/>
    <property type="project" value="UniProtKB-UniRule"/>
</dbReference>
<keyword evidence="9 11" id="KW-1208">Phospholipid metabolism</keyword>
<keyword evidence="2 11" id="KW-0444">Lipid biosynthesis</keyword>
<keyword evidence="6 11" id="KW-0865">Zymogen</keyword>
<dbReference type="PANTHER" id="PTHR35809:SF1">
    <property type="entry name" value="ARCHAETIDYLSERINE DECARBOXYLASE PROENZYME-RELATED"/>
    <property type="match status" value="1"/>
</dbReference>
<organism evidence="13 14">
    <name type="scientific">Oceaniradius stylonematis</name>
    <dbReference type="NCBI Taxonomy" id="2184161"/>
    <lineage>
        <taxon>Bacteria</taxon>
        <taxon>Pseudomonadati</taxon>
        <taxon>Pseudomonadota</taxon>
        <taxon>Alphaproteobacteria</taxon>
        <taxon>Hyphomicrobiales</taxon>
        <taxon>Ahrensiaceae</taxon>
        <taxon>Oceaniradius</taxon>
    </lineage>
</organism>
<accession>A0A3A8A7G7</accession>
<proteinExistence type="inferred from homology"/>
<reference evidence="13 14" key="1">
    <citation type="journal article" date="2018" name="Int. J. Syst. Bacteriol.">
        <title>Oceaniradius stylonemae gen. nov., sp. nov., isolated from a red alga, Stylonema cornu-cervi.</title>
        <authorList>
            <person name="Jeong S."/>
        </authorList>
    </citation>
    <scope>NUCLEOTIDE SEQUENCE [LARGE SCALE GENOMIC DNA]</scope>
    <source>
        <strain evidence="13 14">StC1</strain>
    </source>
</reference>